<feature type="region of interest" description="Disordered" evidence="1">
    <location>
        <begin position="251"/>
        <end position="287"/>
    </location>
</feature>
<evidence type="ECO:0000256" key="1">
    <source>
        <dbReference type="SAM" id="MobiDB-lite"/>
    </source>
</evidence>
<protein>
    <submittedName>
        <fullName evidence="3">Integrase core domain containing protein</fullName>
    </submittedName>
</protein>
<dbReference type="EnsemblPlants" id="PGSC0003DMT400095048">
    <property type="protein sequence ID" value="PGSC0003DMT400095048"/>
    <property type="gene ID" value="PGSC0003DMG400044619"/>
</dbReference>
<dbReference type="Proteomes" id="UP000011115">
    <property type="component" value="Unassembled WGS sequence"/>
</dbReference>
<feature type="compositionally biased region" description="Basic and acidic residues" evidence="1">
    <location>
        <begin position="266"/>
        <end position="287"/>
    </location>
</feature>
<proteinExistence type="predicted"/>
<evidence type="ECO:0000313" key="3">
    <source>
        <dbReference type="EnsemblPlants" id="PGSC0003DMT400095048"/>
    </source>
</evidence>
<feature type="region of interest" description="Disordered" evidence="1">
    <location>
        <begin position="342"/>
        <end position="367"/>
    </location>
</feature>
<dbReference type="Gramene" id="PGSC0003DMT400095048">
    <property type="protein sequence ID" value="PGSC0003DMT400095048"/>
    <property type="gene ID" value="PGSC0003DMG400044619"/>
</dbReference>
<evidence type="ECO:0000259" key="2">
    <source>
        <dbReference type="Pfam" id="PF20167"/>
    </source>
</evidence>
<dbReference type="Pfam" id="PF20167">
    <property type="entry name" value="Transposase_32"/>
    <property type="match status" value="1"/>
</dbReference>
<sequence length="367" mass="40694">MVLVQRSTDPIDGPSFYARTVDGARRSQNKQATSSDEDTTSESVLIPRNENPTPVAGEPNRWCVEGQWQIYRDANMITDKEKISRIVTEERRVLIGSLHTVPDIHRLFNLHKCYWMARDPGTYSEEMVREFYASYAATLRGSITKRVSPTKTDNQLTWDRAVMVAAFVAGVKIDFARMLLAEIHERAFKTSTTYPFPSPTIDLSCFQAKLVSLRTDVDAILATPTVEPQAAPAALADDTVLDALFSGTTEEKFAPTHTKGKRHRSSRTEEEKALKRQRRQEKEARKASILDEELRQQRVSEGIARASSSAPVIEVPPVVRDVVSITADVVRVIESTTEGAMMDDVGTTEGDPTIVPAGSGKPDPSVC</sequence>
<organism evidence="3 4">
    <name type="scientific">Solanum tuberosum</name>
    <name type="common">Potato</name>
    <dbReference type="NCBI Taxonomy" id="4113"/>
    <lineage>
        <taxon>Eukaryota</taxon>
        <taxon>Viridiplantae</taxon>
        <taxon>Streptophyta</taxon>
        <taxon>Embryophyta</taxon>
        <taxon>Tracheophyta</taxon>
        <taxon>Spermatophyta</taxon>
        <taxon>Magnoliopsida</taxon>
        <taxon>eudicotyledons</taxon>
        <taxon>Gunneridae</taxon>
        <taxon>Pentapetalae</taxon>
        <taxon>asterids</taxon>
        <taxon>lamiids</taxon>
        <taxon>Solanales</taxon>
        <taxon>Solanaceae</taxon>
        <taxon>Solanoideae</taxon>
        <taxon>Solaneae</taxon>
        <taxon>Solanum</taxon>
    </lineage>
</organism>
<name>M1DVG6_SOLTU</name>
<dbReference type="AlphaFoldDB" id="M1DVG6"/>
<dbReference type="InterPro" id="IPR046796">
    <property type="entry name" value="Transposase_32_dom"/>
</dbReference>
<feature type="region of interest" description="Disordered" evidence="1">
    <location>
        <begin position="1"/>
        <end position="59"/>
    </location>
</feature>
<dbReference type="PaxDb" id="4113-PGSC0003DMT400095048"/>
<dbReference type="InParanoid" id="M1DVG6"/>
<accession>M1DVG6</accession>
<reference evidence="3" key="2">
    <citation type="submission" date="2015-06" db="UniProtKB">
        <authorList>
            <consortium name="EnsemblPlants"/>
        </authorList>
    </citation>
    <scope>IDENTIFICATION</scope>
    <source>
        <strain evidence="3">DM1-3 516 R44</strain>
    </source>
</reference>
<evidence type="ECO:0000313" key="4">
    <source>
        <dbReference type="Proteomes" id="UP000011115"/>
    </source>
</evidence>
<keyword evidence="4" id="KW-1185">Reference proteome</keyword>
<dbReference type="HOGENOM" id="CLU_028647_4_1_1"/>
<reference evidence="4" key="1">
    <citation type="journal article" date="2011" name="Nature">
        <title>Genome sequence and analysis of the tuber crop potato.</title>
        <authorList>
            <consortium name="The Potato Genome Sequencing Consortium"/>
        </authorList>
    </citation>
    <scope>NUCLEOTIDE SEQUENCE [LARGE SCALE GENOMIC DNA]</scope>
    <source>
        <strain evidence="4">cv. DM1-3 516 R44</strain>
    </source>
</reference>
<feature type="domain" description="Putative plant transposon protein" evidence="2">
    <location>
        <begin position="143"/>
        <end position="198"/>
    </location>
</feature>